<dbReference type="Pfam" id="PF07695">
    <property type="entry name" value="7TMR-DISM_7TM"/>
    <property type="match status" value="1"/>
</dbReference>
<keyword evidence="7" id="KW-0812">Transmembrane</keyword>
<dbReference type="PROSITE" id="PS50110">
    <property type="entry name" value="RESPONSE_REGULATORY"/>
    <property type="match status" value="1"/>
</dbReference>
<feature type="transmembrane region" description="Helical" evidence="7">
    <location>
        <begin position="302"/>
        <end position="320"/>
    </location>
</feature>
<dbReference type="RefSeq" id="WP_260996637.1">
    <property type="nucleotide sequence ID" value="NZ_CP054475.1"/>
</dbReference>
<feature type="transmembrane region" description="Helical" evidence="7">
    <location>
        <begin position="205"/>
        <end position="226"/>
    </location>
</feature>
<dbReference type="Pfam" id="PF02518">
    <property type="entry name" value="HATPase_c"/>
    <property type="match status" value="1"/>
</dbReference>
<evidence type="ECO:0000259" key="9">
    <source>
        <dbReference type="PROSITE" id="PS50110"/>
    </source>
</evidence>
<evidence type="ECO:0000256" key="7">
    <source>
        <dbReference type="SAM" id="Phobius"/>
    </source>
</evidence>
<dbReference type="Pfam" id="PF00072">
    <property type="entry name" value="Response_reg"/>
    <property type="match status" value="1"/>
</dbReference>
<evidence type="ECO:0000256" key="4">
    <source>
        <dbReference type="ARBA" id="ARBA00023012"/>
    </source>
</evidence>
<dbReference type="SUPFAM" id="SSF47384">
    <property type="entry name" value="Homodimeric domain of signal transducing histidine kinase"/>
    <property type="match status" value="1"/>
</dbReference>
<dbReference type="Gene3D" id="3.30.565.10">
    <property type="entry name" value="Histidine kinase-like ATPase, C-terminal domain"/>
    <property type="match status" value="1"/>
</dbReference>
<dbReference type="PANTHER" id="PTHR45339">
    <property type="entry name" value="HYBRID SIGNAL TRANSDUCTION HISTIDINE KINASE J"/>
    <property type="match status" value="1"/>
</dbReference>
<feature type="domain" description="Histidine kinase" evidence="8">
    <location>
        <begin position="460"/>
        <end position="676"/>
    </location>
</feature>
<dbReference type="Proteomes" id="UP001065322">
    <property type="component" value="Chromosome"/>
</dbReference>
<dbReference type="EC" id="2.7.13.3" evidence="2"/>
<evidence type="ECO:0000256" key="3">
    <source>
        <dbReference type="ARBA" id="ARBA00022553"/>
    </source>
</evidence>
<dbReference type="InterPro" id="IPR036890">
    <property type="entry name" value="HATPase_C_sf"/>
</dbReference>
<evidence type="ECO:0000313" key="10">
    <source>
        <dbReference type="EMBL" id="UXD87865.1"/>
    </source>
</evidence>
<feature type="coiled-coil region" evidence="6">
    <location>
        <begin position="428"/>
        <end position="455"/>
    </location>
</feature>
<keyword evidence="7" id="KW-1133">Transmembrane helix</keyword>
<evidence type="ECO:0000256" key="5">
    <source>
        <dbReference type="PROSITE-ProRule" id="PRU00169"/>
    </source>
</evidence>
<feature type="transmembrane region" description="Helical" evidence="7">
    <location>
        <begin position="326"/>
        <end position="349"/>
    </location>
</feature>
<dbReference type="CDD" id="cd16922">
    <property type="entry name" value="HATPase_EvgS-ArcB-TorS-like"/>
    <property type="match status" value="1"/>
</dbReference>
<organism evidence="10 11">
    <name type="scientific">Thalassolituus hydrocarboniclasticus</name>
    <dbReference type="NCBI Taxonomy" id="2742796"/>
    <lineage>
        <taxon>Bacteria</taxon>
        <taxon>Pseudomonadati</taxon>
        <taxon>Pseudomonadota</taxon>
        <taxon>Gammaproteobacteria</taxon>
        <taxon>Oceanospirillales</taxon>
        <taxon>Oceanospirillaceae</taxon>
        <taxon>Thalassolituus</taxon>
    </lineage>
</organism>
<dbReference type="InterPro" id="IPR003594">
    <property type="entry name" value="HATPase_dom"/>
</dbReference>
<dbReference type="InterPro" id="IPR004358">
    <property type="entry name" value="Sig_transdc_His_kin-like_C"/>
</dbReference>
<dbReference type="PROSITE" id="PS50109">
    <property type="entry name" value="HIS_KIN"/>
    <property type="match status" value="1"/>
</dbReference>
<keyword evidence="4" id="KW-0902">Two-component regulatory system</keyword>
<dbReference type="PRINTS" id="PR00344">
    <property type="entry name" value="BCTRLSENSOR"/>
</dbReference>
<keyword evidence="11" id="KW-1185">Reference proteome</keyword>
<proteinExistence type="predicted"/>
<dbReference type="Gene3D" id="2.60.40.2380">
    <property type="match status" value="1"/>
</dbReference>
<feature type="transmembrane region" description="Helical" evidence="7">
    <location>
        <begin position="271"/>
        <end position="290"/>
    </location>
</feature>
<keyword evidence="7" id="KW-0472">Membrane</keyword>
<feature type="domain" description="Response regulatory" evidence="9">
    <location>
        <begin position="793"/>
        <end position="916"/>
    </location>
</feature>
<dbReference type="Pfam" id="PF07696">
    <property type="entry name" value="7TMR-DISMED2"/>
    <property type="match status" value="1"/>
</dbReference>
<dbReference type="InterPro" id="IPR011623">
    <property type="entry name" value="7TMR_DISM_rcpt_extracell_dom1"/>
</dbReference>
<dbReference type="InterPro" id="IPR005467">
    <property type="entry name" value="His_kinase_dom"/>
</dbReference>
<protein>
    <recommendedName>
        <fullName evidence="2">histidine kinase</fullName>
        <ecNumber evidence="2">2.7.13.3</ecNumber>
    </recommendedName>
</protein>
<dbReference type="InterPro" id="IPR011006">
    <property type="entry name" value="CheY-like_superfamily"/>
</dbReference>
<feature type="transmembrane region" description="Helical" evidence="7">
    <location>
        <begin position="233"/>
        <end position="251"/>
    </location>
</feature>
<feature type="transmembrane region" description="Helical" evidence="7">
    <location>
        <begin position="356"/>
        <end position="375"/>
    </location>
</feature>
<dbReference type="EMBL" id="CP054475">
    <property type="protein sequence ID" value="UXD87865.1"/>
    <property type="molecule type" value="Genomic_DNA"/>
</dbReference>
<dbReference type="SMART" id="SM00448">
    <property type="entry name" value="REC"/>
    <property type="match status" value="1"/>
</dbReference>
<reference evidence="11" key="1">
    <citation type="submission" date="2020-06" db="EMBL/GenBank/DDBJ databases">
        <title>Thalassolituus marinus alknpb1M-1, a hydrocarbon-degrading bacterium isolated from the deep-sea overlying water using an in-situ strategy from the South China Sea basin.</title>
        <authorList>
            <person name="Dong C."/>
            <person name="Chen Y."/>
            <person name="Shao Z."/>
        </authorList>
    </citation>
    <scope>NUCLEOTIDE SEQUENCE [LARGE SCALE GENOMIC DNA]</scope>
    <source>
        <strain evidence="11">alknpb1M-1</strain>
    </source>
</reference>
<comment type="catalytic activity">
    <reaction evidence="1">
        <text>ATP + protein L-histidine = ADP + protein N-phospho-L-histidine.</text>
        <dbReference type="EC" id="2.7.13.3"/>
    </reaction>
</comment>
<dbReference type="InterPro" id="IPR001789">
    <property type="entry name" value="Sig_transdc_resp-reg_receiver"/>
</dbReference>
<dbReference type="SMART" id="SM00388">
    <property type="entry name" value="HisKA"/>
    <property type="match status" value="1"/>
</dbReference>
<dbReference type="InterPro" id="IPR036097">
    <property type="entry name" value="HisK_dim/P_sf"/>
</dbReference>
<evidence type="ECO:0000256" key="6">
    <source>
        <dbReference type="SAM" id="Coils"/>
    </source>
</evidence>
<dbReference type="SUPFAM" id="SSF52172">
    <property type="entry name" value="CheY-like"/>
    <property type="match status" value="1"/>
</dbReference>
<dbReference type="SMART" id="SM00387">
    <property type="entry name" value="HATPase_c"/>
    <property type="match status" value="1"/>
</dbReference>
<dbReference type="InterPro" id="IPR003661">
    <property type="entry name" value="HisK_dim/P_dom"/>
</dbReference>
<accession>A0ABY6ADE4</accession>
<dbReference type="SUPFAM" id="SSF55874">
    <property type="entry name" value="ATPase domain of HSP90 chaperone/DNA topoisomerase II/histidine kinase"/>
    <property type="match status" value="1"/>
</dbReference>
<dbReference type="CDD" id="cd17546">
    <property type="entry name" value="REC_hyHK_CKI1_RcsC-like"/>
    <property type="match status" value="1"/>
</dbReference>
<evidence type="ECO:0000313" key="11">
    <source>
        <dbReference type="Proteomes" id="UP001065322"/>
    </source>
</evidence>
<feature type="modified residue" description="4-aspartylphosphate" evidence="5">
    <location>
        <position position="845"/>
    </location>
</feature>
<sequence>MIIAANNKAYAADSGYPSVIRFAVSLIFLLCLSGQSLTAFAITPASWTLSAQDSGRLLGRELEYWREDSQQALTLDELKALKPDWRRHSDTIPNFGLSPHAYWFRLRVKLPEASDQWRLSIEFPLLDRVDLYLQFDQRTIQQEQFGDRLPFSQRPLRHRNFHIPLRLNYAGEYEIYLRAQSAGSMQLPVAFWLRDEQEAEAASDYLGAGLYIGFIAAILLFNFFIAATTREMYILYFTCFLFGYLVFYVSLSGYGFEYLWPDNLWLEERLTIIAIAASCIFAALFTQRFLHLKKYYPRLNRLNQLCLYSAWLMLVLNPLLDYQLAVKITMAGTFTVGLLSLMIGISAALQRTISGVLYAGGWLTLLLGVIVHSLSKEGLLPITPLIEYSSHIGSIFLVCTHSMAIALRFYEERQQHKLTLEQMTEAQRESLRSRYRMQEAELQRKQTELENQAKSVFLAMMSHEIRTPLNGVLGMVQLLGQTRLDPQQQRYLETINTSGESLLTILNDILDLSKMNSGKLQLEMQEVLLHELISDCLTLYSQQAKEKDLTLLAYLHLPMYQTIHTDPTRLRQIINNLLSNAVKFTSRGSIILTVRFSDGKMLLSVKDTGIGISEEYQTRLFEHFSQADASTSRNYGGTGLGLSICKQLSELLGGDINVHSRSGEGTEFIFTLPDCLPDNPIDIRNIGSGSVCIQLDKPEEQELTARFMRELGFQQTRHAPADILFSDKAAAEINPEDYRRVIYLCDENQSDLNPLQQIVRPLKTSSIVHRLNNTGTQYGNTHTTPAQLFKDCLIWVAEDNPVNQKVVAGMLRHLGVKYELFSDGSSLIKAWQEKQQAHPDMILMDCEMPVMDGFTATQRLREHEQETPDYKRIPVVALTAHALPEYREKALNNGFDDFLSKPIRQEQLRQLCLRWLLPPSDESC</sequence>
<evidence type="ECO:0000256" key="2">
    <source>
        <dbReference type="ARBA" id="ARBA00012438"/>
    </source>
</evidence>
<gene>
    <name evidence="10" type="ORF">HUF19_10630</name>
</gene>
<dbReference type="Pfam" id="PF00512">
    <property type="entry name" value="HisKA"/>
    <property type="match status" value="1"/>
</dbReference>
<dbReference type="Gene3D" id="1.10.287.130">
    <property type="match status" value="1"/>
</dbReference>
<keyword evidence="3 5" id="KW-0597">Phosphoprotein</keyword>
<dbReference type="PANTHER" id="PTHR45339:SF1">
    <property type="entry name" value="HYBRID SIGNAL TRANSDUCTION HISTIDINE KINASE J"/>
    <property type="match status" value="1"/>
</dbReference>
<dbReference type="InterPro" id="IPR011622">
    <property type="entry name" value="7TMR_DISM_rcpt_extracell_dom2"/>
</dbReference>
<name>A0ABY6ADE4_9GAMM</name>
<dbReference type="CDD" id="cd00082">
    <property type="entry name" value="HisKA"/>
    <property type="match status" value="1"/>
</dbReference>
<keyword evidence="6" id="KW-0175">Coiled coil</keyword>
<evidence type="ECO:0000256" key="1">
    <source>
        <dbReference type="ARBA" id="ARBA00000085"/>
    </source>
</evidence>
<dbReference type="Gene3D" id="3.40.50.2300">
    <property type="match status" value="1"/>
</dbReference>
<evidence type="ECO:0000259" key="8">
    <source>
        <dbReference type="PROSITE" id="PS50109"/>
    </source>
</evidence>